<dbReference type="GO" id="GO:0008610">
    <property type="term" value="P:lipid biosynthetic process"/>
    <property type="evidence" value="ECO:0007669"/>
    <property type="project" value="InterPro"/>
</dbReference>
<evidence type="ECO:0000313" key="8">
    <source>
        <dbReference type="Proteomes" id="UP001238334"/>
    </source>
</evidence>
<feature type="domain" description="Fatty acid hydroxylase" evidence="6">
    <location>
        <begin position="112"/>
        <end position="260"/>
    </location>
</feature>
<protein>
    <submittedName>
        <fullName evidence="7">Sterol desaturase family protein</fullName>
    </submittedName>
</protein>
<evidence type="ECO:0000313" key="7">
    <source>
        <dbReference type="EMBL" id="WIY23420.1"/>
    </source>
</evidence>
<evidence type="ECO:0000256" key="3">
    <source>
        <dbReference type="ARBA" id="ARBA00022989"/>
    </source>
</evidence>
<evidence type="ECO:0000256" key="1">
    <source>
        <dbReference type="ARBA" id="ARBA00004370"/>
    </source>
</evidence>
<evidence type="ECO:0000256" key="2">
    <source>
        <dbReference type="ARBA" id="ARBA00022692"/>
    </source>
</evidence>
<dbReference type="PANTHER" id="PTHR11863">
    <property type="entry name" value="STEROL DESATURASE"/>
    <property type="match status" value="1"/>
</dbReference>
<accession>A0A9Y2KUK5</accession>
<keyword evidence="2 5" id="KW-0812">Transmembrane</keyword>
<evidence type="ECO:0000259" key="6">
    <source>
        <dbReference type="Pfam" id="PF04116"/>
    </source>
</evidence>
<reference evidence="7 8" key="1">
    <citation type="submission" date="2023-06" db="EMBL/GenBank/DDBJ databases">
        <title>Parasedimentitalea psychrophila sp. nov., a psychrophilic bacterium isolated from deep-sea sediment.</title>
        <authorList>
            <person name="Li A."/>
        </authorList>
    </citation>
    <scope>NUCLEOTIDE SEQUENCE [LARGE SCALE GENOMIC DNA]</scope>
    <source>
        <strain evidence="7 8">QS115</strain>
    </source>
</reference>
<dbReference type="AlphaFoldDB" id="A0A9Y2KUK5"/>
<dbReference type="KEGG" id="ppso:QPJ95_12170"/>
<comment type="subcellular location">
    <subcellularLocation>
        <location evidence="1">Membrane</location>
    </subcellularLocation>
</comment>
<feature type="transmembrane region" description="Helical" evidence="5">
    <location>
        <begin position="108"/>
        <end position="125"/>
    </location>
</feature>
<proteinExistence type="predicted"/>
<feature type="transmembrane region" description="Helical" evidence="5">
    <location>
        <begin position="188"/>
        <end position="209"/>
    </location>
</feature>
<sequence>MIETLSDLYINFFGASVAVAPEFLLLSILAAWIIYRLRRQTNGFWTWLLPKEIYTHESHWLDLKLFAIGRLAAFSGFFGRISLLTVSAYGSSQIFSDGLLGSNPPSPIVLALILWIVSDCAAYWIHRIHHSQRVLWSLHAVHHSAQVMSPFTAYRQHPLGYLITVPLHSVLIGVAQGLLIGPLAPETAIAQIAGVNAFIVLANIAMANFHHSHIWISFGPLLERIIISPAQHQIHHSDQSAHYNKNYGQTLALWDWMFGTLFVIRRKEQLSFGLGDMETKKMGDHRLVATLLYPFRSQFRRFGKSGSTPE</sequence>
<dbReference type="GO" id="GO:0005506">
    <property type="term" value="F:iron ion binding"/>
    <property type="evidence" value="ECO:0007669"/>
    <property type="project" value="InterPro"/>
</dbReference>
<feature type="transmembrane region" description="Helical" evidence="5">
    <location>
        <begin position="159"/>
        <end position="182"/>
    </location>
</feature>
<evidence type="ECO:0000256" key="5">
    <source>
        <dbReference type="SAM" id="Phobius"/>
    </source>
</evidence>
<gene>
    <name evidence="7" type="ORF">QPJ95_12170</name>
</gene>
<keyword evidence="3 5" id="KW-1133">Transmembrane helix</keyword>
<keyword evidence="4 5" id="KW-0472">Membrane</keyword>
<feature type="transmembrane region" description="Helical" evidence="5">
    <location>
        <begin position="12"/>
        <end position="35"/>
    </location>
</feature>
<dbReference type="GO" id="GO:0016491">
    <property type="term" value="F:oxidoreductase activity"/>
    <property type="evidence" value="ECO:0007669"/>
    <property type="project" value="InterPro"/>
</dbReference>
<dbReference type="Proteomes" id="UP001238334">
    <property type="component" value="Chromosome"/>
</dbReference>
<evidence type="ECO:0000256" key="4">
    <source>
        <dbReference type="ARBA" id="ARBA00023136"/>
    </source>
</evidence>
<dbReference type="GO" id="GO:0016020">
    <property type="term" value="C:membrane"/>
    <property type="evidence" value="ECO:0007669"/>
    <property type="project" value="UniProtKB-SubCell"/>
</dbReference>
<organism evidence="7 8">
    <name type="scientific">Parasedimentitalea psychrophila</name>
    <dbReference type="NCBI Taxonomy" id="2997337"/>
    <lineage>
        <taxon>Bacteria</taxon>
        <taxon>Pseudomonadati</taxon>
        <taxon>Pseudomonadota</taxon>
        <taxon>Alphaproteobacteria</taxon>
        <taxon>Rhodobacterales</taxon>
        <taxon>Paracoccaceae</taxon>
        <taxon>Parasedimentitalea</taxon>
    </lineage>
</organism>
<dbReference type="InterPro" id="IPR006694">
    <property type="entry name" value="Fatty_acid_hydroxylase"/>
</dbReference>
<dbReference type="Pfam" id="PF04116">
    <property type="entry name" value="FA_hydroxylase"/>
    <property type="match status" value="1"/>
</dbReference>
<dbReference type="EMBL" id="CP127247">
    <property type="protein sequence ID" value="WIY23420.1"/>
    <property type="molecule type" value="Genomic_DNA"/>
</dbReference>
<keyword evidence="8" id="KW-1185">Reference proteome</keyword>
<name>A0A9Y2KUK5_9RHOB</name>
<feature type="transmembrane region" description="Helical" evidence="5">
    <location>
        <begin position="65"/>
        <end position="88"/>
    </location>
</feature>
<dbReference type="RefSeq" id="WP_270917975.1">
    <property type="nucleotide sequence ID" value="NZ_CP127247.1"/>
</dbReference>
<dbReference type="InterPro" id="IPR050307">
    <property type="entry name" value="Sterol_Desaturase_Related"/>
</dbReference>